<proteinExistence type="predicted"/>
<keyword evidence="2" id="KW-1185">Reference proteome</keyword>
<reference evidence="1" key="1">
    <citation type="submission" date="2022-04" db="EMBL/GenBank/DDBJ databases">
        <title>Genome of the entomopathogenic fungus Entomophthora muscae.</title>
        <authorList>
            <person name="Elya C."/>
            <person name="Lovett B.R."/>
            <person name="Lee E."/>
            <person name="Macias A.M."/>
            <person name="Hajek A.E."/>
            <person name="De Bivort B.L."/>
            <person name="Kasson M.T."/>
            <person name="De Fine Licht H.H."/>
            <person name="Stajich J.E."/>
        </authorList>
    </citation>
    <scope>NUCLEOTIDE SEQUENCE</scope>
    <source>
        <strain evidence="1">Berkeley</strain>
    </source>
</reference>
<name>A0ACC2TBA5_9FUNG</name>
<organism evidence="1 2">
    <name type="scientific">Entomophthora muscae</name>
    <dbReference type="NCBI Taxonomy" id="34485"/>
    <lineage>
        <taxon>Eukaryota</taxon>
        <taxon>Fungi</taxon>
        <taxon>Fungi incertae sedis</taxon>
        <taxon>Zoopagomycota</taxon>
        <taxon>Entomophthoromycotina</taxon>
        <taxon>Entomophthoromycetes</taxon>
        <taxon>Entomophthorales</taxon>
        <taxon>Entomophthoraceae</taxon>
        <taxon>Entomophthora</taxon>
    </lineage>
</organism>
<evidence type="ECO:0000313" key="2">
    <source>
        <dbReference type="Proteomes" id="UP001165960"/>
    </source>
</evidence>
<evidence type="ECO:0000313" key="1">
    <source>
        <dbReference type="EMBL" id="KAJ9071935.1"/>
    </source>
</evidence>
<dbReference type="Proteomes" id="UP001165960">
    <property type="component" value="Unassembled WGS sequence"/>
</dbReference>
<accession>A0ACC2TBA5</accession>
<gene>
    <name evidence="1" type="ORF">DSO57_1032353</name>
</gene>
<dbReference type="EMBL" id="QTSX02003082">
    <property type="protein sequence ID" value="KAJ9071935.1"/>
    <property type="molecule type" value="Genomic_DNA"/>
</dbReference>
<protein>
    <submittedName>
        <fullName evidence="1">Uncharacterized protein</fullName>
    </submittedName>
</protein>
<sequence>MPLAKLHISELTDASSDNLWVKPMKDYNQHSAFQSQINVHNRAILKDQAEAISETSQSEFHLADFGCSHGKNSMECIKAAFDGYTGNPSSIRVYLNDLPTNDFGEVFKCLNDSAVSYNHHSLALQSKISTCVNGKSFSGQCFPDDHLHLAFSFNCLHWMEKHVNLSKAIVTTSHRVTPEEASMLAKDAHAQLVCFLKSRAKELKKGGRLVMSFAKKSPAIDLLDDAWADYVQKKGYKVEDFGPVAIPIYTRTDTQVQGVIDEVKSDFRTLHQDSDNQTPSASGADVMRSTTFNSLLAGLEKSNIFTSTSDCEAFIDGFYASLERHDVSGIPLHTVVLERI</sequence>
<comment type="caution">
    <text evidence="1">The sequence shown here is derived from an EMBL/GenBank/DDBJ whole genome shotgun (WGS) entry which is preliminary data.</text>
</comment>